<gene>
    <name evidence="1" type="ORF">BST99_05330</name>
</gene>
<dbReference type="Proteomes" id="UP000239366">
    <property type="component" value="Unassembled WGS sequence"/>
</dbReference>
<organism evidence="1 2">
    <name type="scientific">Aureicoccus marinus</name>
    <dbReference type="NCBI Taxonomy" id="754435"/>
    <lineage>
        <taxon>Bacteria</taxon>
        <taxon>Pseudomonadati</taxon>
        <taxon>Bacteroidota</taxon>
        <taxon>Flavobacteriia</taxon>
        <taxon>Flavobacteriales</taxon>
        <taxon>Flavobacteriaceae</taxon>
        <taxon>Aureicoccus</taxon>
    </lineage>
</organism>
<evidence type="ECO:0000313" key="2">
    <source>
        <dbReference type="Proteomes" id="UP000239366"/>
    </source>
</evidence>
<sequence length="85" mass="9986">MLKKHPVEDLVFILAKGECMDKKSKHMDSVYCNSFGYTCMTYKTTSGIFIKFNENKLGKTLRLRLYPYPNVKKNSRVIFSLKWPN</sequence>
<keyword evidence="2" id="KW-1185">Reference proteome</keyword>
<dbReference type="EMBL" id="MQVX01000001">
    <property type="protein sequence ID" value="PQJ15226.1"/>
    <property type="molecule type" value="Genomic_DNA"/>
</dbReference>
<comment type="caution">
    <text evidence="1">The sequence shown here is derived from an EMBL/GenBank/DDBJ whole genome shotgun (WGS) entry which is preliminary data.</text>
</comment>
<accession>A0A2S7T6Z5</accession>
<name>A0A2S7T6Z5_9FLAO</name>
<dbReference type="AlphaFoldDB" id="A0A2S7T6Z5"/>
<reference evidence="2" key="1">
    <citation type="submission" date="2016-11" db="EMBL/GenBank/DDBJ databases">
        <title>Trade-off between light-utilization and light-protection in marine flavobacteria.</title>
        <authorList>
            <person name="Kumagai Y."/>
            <person name="Yoshizawa S."/>
            <person name="Kogure K."/>
        </authorList>
    </citation>
    <scope>NUCLEOTIDE SEQUENCE [LARGE SCALE GENOMIC DNA]</scope>
    <source>
        <strain evidence="2">SG-18</strain>
    </source>
</reference>
<evidence type="ECO:0000313" key="1">
    <source>
        <dbReference type="EMBL" id="PQJ15226.1"/>
    </source>
</evidence>
<protein>
    <submittedName>
        <fullName evidence="1">Uncharacterized protein</fullName>
    </submittedName>
</protein>
<proteinExistence type="predicted"/>